<evidence type="ECO:0000313" key="4">
    <source>
        <dbReference type="EMBL" id="HDL60366.1"/>
    </source>
</evidence>
<sequence length="321" mass="37249">MNRKSGLLILVVLFLWFTQLQSKELKVAFVDLDRVMREYKDFQDAQRELNSLIAEWERKRDSLKAVIDTMKRNYEIEKPMLTDEGKAEREERIMKMETQYRKYILSIWGPNGELKKKTRELVAPYSENVNRIIKEIASREEYDLILNSSSDMVIYAGEKYDITDEVIMELNKEYVEVAQIPGIKLKLAIFPFIEEDEQSRRSQLGSRLETLFASAFKNSNKFELISNSAVISEMQRQNIRAEDLDVVKCKQIGLLLGAKYFILGSVKKSGEAVQFIAELYRIDTGEKIMEVEGEAPNDQSALDQEAIQKAKTIDQRFKAEQ</sequence>
<comment type="caution">
    <text evidence="4">The sequence shown here is derived from an EMBL/GenBank/DDBJ whole genome shotgun (WGS) entry which is preliminary data.</text>
</comment>
<name>A0A7V0LUS3_UNCW3</name>
<reference evidence="4" key="1">
    <citation type="journal article" date="2020" name="mSystems">
        <title>Genome- and Community-Level Interaction Insights into Carbon Utilization and Element Cycling Functions of Hydrothermarchaeota in Hydrothermal Sediment.</title>
        <authorList>
            <person name="Zhou Z."/>
            <person name="Liu Y."/>
            <person name="Xu W."/>
            <person name="Pan J."/>
            <person name="Luo Z.H."/>
            <person name="Li M."/>
        </authorList>
    </citation>
    <scope>NUCLEOTIDE SEQUENCE [LARGE SCALE GENOMIC DNA]</scope>
    <source>
        <strain evidence="4">HyVt-28</strain>
    </source>
</reference>
<dbReference type="Gene3D" id="3.40.50.10610">
    <property type="entry name" value="ABC-type transport auxiliary lipoprotein component"/>
    <property type="match status" value="1"/>
</dbReference>
<feature type="coiled-coil region" evidence="3">
    <location>
        <begin position="39"/>
        <end position="73"/>
    </location>
</feature>
<dbReference type="PANTHER" id="PTHR35089:SF1">
    <property type="entry name" value="CHAPERONE PROTEIN SKP"/>
    <property type="match status" value="1"/>
</dbReference>
<comment type="similarity">
    <text evidence="1">Belongs to the Skp family.</text>
</comment>
<dbReference type="EMBL" id="DRDR01000120">
    <property type="protein sequence ID" value="HDL60366.1"/>
    <property type="molecule type" value="Genomic_DNA"/>
</dbReference>
<dbReference type="GO" id="GO:0051082">
    <property type="term" value="F:unfolded protein binding"/>
    <property type="evidence" value="ECO:0007669"/>
    <property type="project" value="InterPro"/>
</dbReference>
<keyword evidence="2" id="KW-0732">Signal</keyword>
<proteinExistence type="inferred from homology"/>
<evidence type="ECO:0000256" key="3">
    <source>
        <dbReference type="SAM" id="Coils"/>
    </source>
</evidence>
<dbReference type="Proteomes" id="UP000886381">
    <property type="component" value="Unassembled WGS sequence"/>
</dbReference>
<dbReference type="GO" id="GO:0050821">
    <property type="term" value="P:protein stabilization"/>
    <property type="evidence" value="ECO:0007669"/>
    <property type="project" value="TreeGrafter"/>
</dbReference>
<keyword evidence="3" id="KW-0175">Coiled coil</keyword>
<dbReference type="InterPro" id="IPR024930">
    <property type="entry name" value="Skp_dom_sf"/>
</dbReference>
<organism evidence="4">
    <name type="scientific">candidate division WOR-3 bacterium</name>
    <dbReference type="NCBI Taxonomy" id="2052148"/>
    <lineage>
        <taxon>Bacteria</taxon>
        <taxon>Bacteria division WOR-3</taxon>
    </lineage>
</organism>
<protein>
    <submittedName>
        <fullName evidence="4">OmpH family outer membrane protein</fullName>
    </submittedName>
</protein>
<evidence type="ECO:0000256" key="2">
    <source>
        <dbReference type="ARBA" id="ARBA00022729"/>
    </source>
</evidence>
<dbReference type="AlphaFoldDB" id="A0A7V0LUS3"/>
<dbReference type="Gene3D" id="3.30.910.20">
    <property type="entry name" value="Skp domain"/>
    <property type="match status" value="1"/>
</dbReference>
<dbReference type="SUPFAM" id="SSF111384">
    <property type="entry name" value="OmpH-like"/>
    <property type="match status" value="1"/>
</dbReference>
<gene>
    <name evidence="4" type="ORF">ENH14_02800</name>
</gene>
<dbReference type="PANTHER" id="PTHR35089">
    <property type="entry name" value="CHAPERONE PROTEIN SKP"/>
    <property type="match status" value="1"/>
</dbReference>
<accession>A0A7V0LUS3</accession>
<dbReference type="SMART" id="SM00935">
    <property type="entry name" value="OmpH"/>
    <property type="match status" value="1"/>
</dbReference>
<dbReference type="Pfam" id="PF03938">
    <property type="entry name" value="OmpH"/>
    <property type="match status" value="1"/>
</dbReference>
<dbReference type="InterPro" id="IPR005632">
    <property type="entry name" value="Chaperone_Skp"/>
</dbReference>
<dbReference type="GO" id="GO:0005829">
    <property type="term" value="C:cytosol"/>
    <property type="evidence" value="ECO:0007669"/>
    <property type="project" value="TreeGrafter"/>
</dbReference>
<evidence type="ECO:0000256" key="1">
    <source>
        <dbReference type="ARBA" id="ARBA00009091"/>
    </source>
</evidence>